<evidence type="ECO:0000313" key="4">
    <source>
        <dbReference type="EMBL" id="KNB70239.1"/>
    </source>
</evidence>
<reference evidence="4" key="2">
    <citation type="submission" date="2015-07" db="EMBL/GenBank/DDBJ databases">
        <title>MeaNS - Measles Nucleotide Surveillance Program.</title>
        <authorList>
            <person name="Tran T."/>
            <person name="Druce J."/>
        </authorList>
    </citation>
    <scope>NUCLEOTIDE SEQUENCE</scope>
    <source>
        <strain evidence="4">DSM 9887</strain>
    </source>
</reference>
<keyword evidence="2" id="KW-0812">Transmembrane</keyword>
<sequence>MREENQNPRGYDEDQTVPMLLTHLKQMRRSVPVNYQLKSDLKKQLLQRMKELEAQKKKSPDASLSKARKKLIQAGVVSLVVALAFGTYGWWTKDAISVREPKLLTLPVQATAEEVDMDPAGTQIAYISQSSVLRTLPLNTDQKPISVKLPPTEGKYSSVSWSNDGTKIAVVEHQNQLSRLWVVDLPTTYSMGSSRLLKEEEGVSYQAPSWSQNDDSIAYSRTKNGVQEIWVSSTISFQEWKIAEGSQPEWSPDGRFLAFVNEGEIRIMETRTGKITVLGKGEWPSWSADTQVTYTDDKGKLVESTVDAQPVVTREVPLFNSSTKKLIRANWSTKGKQLLLISHEEQPKTLVISLASR</sequence>
<dbReference type="Proteomes" id="UP000319578">
    <property type="component" value="Unassembled WGS sequence"/>
</dbReference>
<gene>
    <name evidence="4" type="ORF">ADS79_14835</name>
    <name evidence="3" type="ORF">BRE01_60100</name>
</gene>
<evidence type="ECO:0000313" key="5">
    <source>
        <dbReference type="Proteomes" id="UP000036834"/>
    </source>
</evidence>
<comment type="similarity">
    <text evidence="1">Belongs to the TolB family.</text>
</comment>
<dbReference type="InterPro" id="IPR011659">
    <property type="entry name" value="WD40"/>
</dbReference>
<dbReference type="AlphaFoldDB" id="A0A0K9YNE6"/>
<dbReference type="RefSeq" id="WP_049739209.1">
    <property type="nucleotide sequence ID" value="NZ_BJON01000028.1"/>
</dbReference>
<dbReference type="InterPro" id="IPR011042">
    <property type="entry name" value="6-blade_b-propeller_TolB-like"/>
</dbReference>
<dbReference type="PATRIC" id="fig|54915.3.peg.1962"/>
<keyword evidence="2" id="KW-1133">Transmembrane helix</keyword>
<dbReference type="OrthoDB" id="308800at2"/>
<dbReference type="STRING" id="54915.ADS79_14835"/>
<dbReference type="PANTHER" id="PTHR36842">
    <property type="entry name" value="PROTEIN TOLB HOMOLOG"/>
    <property type="match status" value="1"/>
</dbReference>
<dbReference type="Proteomes" id="UP000036834">
    <property type="component" value="Unassembled WGS sequence"/>
</dbReference>
<evidence type="ECO:0000313" key="3">
    <source>
        <dbReference type="EMBL" id="GED72308.1"/>
    </source>
</evidence>
<accession>A0A0K9YNE6</accession>
<evidence type="ECO:0000313" key="6">
    <source>
        <dbReference type="Proteomes" id="UP000319578"/>
    </source>
</evidence>
<reference evidence="3 6" key="3">
    <citation type="submission" date="2019-06" db="EMBL/GenBank/DDBJ databases">
        <title>Whole genome shotgun sequence of Brevibacillus reuszeri NBRC 15719.</title>
        <authorList>
            <person name="Hosoyama A."/>
            <person name="Uohara A."/>
            <person name="Ohji S."/>
            <person name="Ichikawa N."/>
        </authorList>
    </citation>
    <scope>NUCLEOTIDE SEQUENCE [LARGE SCALE GENOMIC DNA]</scope>
    <source>
        <strain evidence="3 6">NBRC 15719</strain>
    </source>
</reference>
<proteinExistence type="inferred from homology"/>
<dbReference type="EMBL" id="BJON01000028">
    <property type="protein sequence ID" value="GED72308.1"/>
    <property type="molecule type" value="Genomic_DNA"/>
</dbReference>
<evidence type="ECO:0000256" key="2">
    <source>
        <dbReference type="SAM" id="Phobius"/>
    </source>
</evidence>
<protein>
    <submittedName>
        <fullName evidence="4">Uncharacterized protein</fullName>
    </submittedName>
</protein>
<dbReference type="Gene3D" id="2.120.10.30">
    <property type="entry name" value="TolB, C-terminal domain"/>
    <property type="match status" value="1"/>
</dbReference>
<organism evidence="4 5">
    <name type="scientific">Brevibacillus reuszeri</name>
    <dbReference type="NCBI Taxonomy" id="54915"/>
    <lineage>
        <taxon>Bacteria</taxon>
        <taxon>Bacillati</taxon>
        <taxon>Bacillota</taxon>
        <taxon>Bacilli</taxon>
        <taxon>Bacillales</taxon>
        <taxon>Paenibacillaceae</taxon>
        <taxon>Brevibacillus</taxon>
    </lineage>
</organism>
<dbReference type="Pfam" id="PF07676">
    <property type="entry name" value="PD40"/>
    <property type="match status" value="1"/>
</dbReference>
<name>A0A0K9YNE6_9BACL</name>
<dbReference type="EMBL" id="LGIQ01000009">
    <property type="protein sequence ID" value="KNB70239.1"/>
    <property type="molecule type" value="Genomic_DNA"/>
</dbReference>
<feature type="transmembrane region" description="Helical" evidence="2">
    <location>
        <begin position="71"/>
        <end position="91"/>
    </location>
</feature>
<keyword evidence="2" id="KW-0472">Membrane</keyword>
<keyword evidence="6" id="KW-1185">Reference proteome</keyword>
<reference evidence="5" key="1">
    <citation type="submission" date="2015-07" db="EMBL/GenBank/DDBJ databases">
        <title>Genome sequencing project for genomic taxonomy and phylogenomics of Bacillus-like bacteria.</title>
        <authorList>
            <person name="Liu B."/>
            <person name="Wang J."/>
            <person name="Zhu Y."/>
            <person name="Liu G."/>
            <person name="Chen Q."/>
            <person name="Chen Z."/>
            <person name="Lan J."/>
            <person name="Che J."/>
            <person name="Ge C."/>
            <person name="Shi H."/>
            <person name="Pan Z."/>
            <person name="Liu X."/>
        </authorList>
    </citation>
    <scope>NUCLEOTIDE SEQUENCE [LARGE SCALE GENOMIC DNA]</scope>
    <source>
        <strain evidence="5">DSM 9887</strain>
    </source>
</reference>
<dbReference type="PANTHER" id="PTHR36842:SF1">
    <property type="entry name" value="PROTEIN TOLB"/>
    <property type="match status" value="1"/>
</dbReference>
<comment type="caution">
    <text evidence="4">The sequence shown here is derived from an EMBL/GenBank/DDBJ whole genome shotgun (WGS) entry which is preliminary data.</text>
</comment>
<evidence type="ECO:0000256" key="1">
    <source>
        <dbReference type="ARBA" id="ARBA00009820"/>
    </source>
</evidence>
<dbReference type="SUPFAM" id="SSF82171">
    <property type="entry name" value="DPP6 N-terminal domain-like"/>
    <property type="match status" value="1"/>
</dbReference>